<name>A0ABU5N638_9MICO</name>
<evidence type="ECO:0000313" key="3">
    <source>
        <dbReference type="Proteomes" id="UP001291912"/>
    </source>
</evidence>
<sequence>MRRLLAPILAVLAMLVSLLVAPAASAAEATIPAGPAATATAASDFDAETALGDSIRTADLSKFEAGNIISDEVFFDSSTMTEAQIQTFLEEKVPSCRAGYTCLKDWYDTTRSTSADAMCGAYSGGGSERASRIIYKVAQACGINPQVILATLQKEQGLVNHVWPSDWRYRIAMGQGCPDTAACDTRYYGFFNQVYGAAWQFKRYANPAGTSQYFTWYAPGKTWNILWNPNHSCGSSPVYVQNQATANLYYYTPYQPNAAAIEAGYGTGDGCSSYGNRNFYQYFTDWFGSTHGSPGAKAIMARWEALDGVQGVLGRSTGPVVCGKLQDGCYQNFQGGAISWTESTGAWETHGVIRARWRALDFERSVLQYPTGPVVCGKLQDGCYQNFQGGAISWTESTGAWETHGVIRARW</sequence>
<reference evidence="2 3" key="1">
    <citation type="submission" date="2023-10" db="EMBL/GenBank/DDBJ databases">
        <title>Microbacterium xanthum sp. nov., isolated from seaweed.</title>
        <authorList>
            <person name="Lee S.D."/>
        </authorList>
    </citation>
    <scope>NUCLEOTIDE SEQUENCE [LARGE SCALE GENOMIC DNA]</scope>
    <source>
        <strain evidence="2 3">KCTC 19124</strain>
    </source>
</reference>
<evidence type="ECO:0000313" key="2">
    <source>
        <dbReference type="EMBL" id="MDZ8161538.1"/>
    </source>
</evidence>
<comment type="caution">
    <text evidence="2">The sequence shown here is derived from an EMBL/GenBank/DDBJ whole genome shotgun (WGS) entry which is preliminary data.</text>
</comment>
<feature type="non-terminal residue" evidence="2">
    <location>
        <position position="411"/>
    </location>
</feature>
<organism evidence="2 3">
    <name type="scientific">Microbacterium aquimaris</name>
    <dbReference type="NCBI Taxonomy" id="459816"/>
    <lineage>
        <taxon>Bacteria</taxon>
        <taxon>Bacillati</taxon>
        <taxon>Actinomycetota</taxon>
        <taxon>Actinomycetes</taxon>
        <taxon>Micrococcales</taxon>
        <taxon>Microbacteriaceae</taxon>
        <taxon>Microbacterium</taxon>
    </lineage>
</organism>
<evidence type="ECO:0008006" key="4">
    <source>
        <dbReference type="Google" id="ProtNLM"/>
    </source>
</evidence>
<gene>
    <name evidence="2" type="ORF">R2Q92_06770</name>
</gene>
<dbReference type="Pfam" id="PF08310">
    <property type="entry name" value="LGFP"/>
    <property type="match status" value="2"/>
</dbReference>
<evidence type="ECO:0000256" key="1">
    <source>
        <dbReference type="SAM" id="SignalP"/>
    </source>
</evidence>
<dbReference type="Proteomes" id="UP001291912">
    <property type="component" value="Unassembled WGS sequence"/>
</dbReference>
<proteinExistence type="predicted"/>
<protein>
    <recommendedName>
        <fullName evidence="4">LGFP repeat-containing protein</fullName>
    </recommendedName>
</protein>
<dbReference type="InterPro" id="IPR013207">
    <property type="entry name" value="LGFP"/>
</dbReference>
<keyword evidence="1" id="KW-0732">Signal</keyword>
<feature type="signal peptide" evidence="1">
    <location>
        <begin position="1"/>
        <end position="26"/>
    </location>
</feature>
<accession>A0ABU5N638</accession>
<keyword evidence="3" id="KW-1185">Reference proteome</keyword>
<dbReference type="EMBL" id="JAWJYN010000001">
    <property type="protein sequence ID" value="MDZ8161538.1"/>
    <property type="molecule type" value="Genomic_DNA"/>
</dbReference>
<dbReference type="RefSeq" id="WP_409263982.1">
    <property type="nucleotide sequence ID" value="NZ_JAWJYN010000001.1"/>
</dbReference>
<feature type="chain" id="PRO_5047534561" description="LGFP repeat-containing protein" evidence="1">
    <location>
        <begin position="27"/>
        <end position="411"/>
    </location>
</feature>